<evidence type="ECO:0000313" key="2">
    <source>
        <dbReference type="EMBL" id="RQP24784.1"/>
    </source>
</evidence>
<keyword evidence="3" id="KW-1185">Reference proteome</keyword>
<organism evidence="2 3">
    <name type="scientific">Piscinibacter terrae</name>
    <dbReference type="NCBI Taxonomy" id="2496871"/>
    <lineage>
        <taxon>Bacteria</taxon>
        <taxon>Pseudomonadati</taxon>
        <taxon>Pseudomonadota</taxon>
        <taxon>Betaproteobacteria</taxon>
        <taxon>Burkholderiales</taxon>
        <taxon>Sphaerotilaceae</taxon>
        <taxon>Piscinibacter</taxon>
    </lineage>
</organism>
<dbReference type="Gene3D" id="3.30.530.20">
    <property type="match status" value="1"/>
</dbReference>
<name>A0A3N7HRG3_9BURK</name>
<dbReference type="InterPro" id="IPR023393">
    <property type="entry name" value="START-like_dom_sf"/>
</dbReference>
<accession>A0A3N7HRG3</accession>
<protein>
    <submittedName>
        <fullName evidence="2">Polyketide cyclase</fullName>
    </submittedName>
</protein>
<comment type="caution">
    <text evidence="2">The sequence shown here is derived from an EMBL/GenBank/DDBJ whole genome shotgun (WGS) entry which is preliminary data.</text>
</comment>
<keyword evidence="1" id="KW-1133">Transmembrane helix</keyword>
<reference evidence="2 3" key="2">
    <citation type="submission" date="2018-12" db="EMBL/GenBank/DDBJ databases">
        <title>Rhizobacter gummiphilus sp. nov., a rubber-degrading bacterium isolated from the soil of a botanical garden in Japan.</title>
        <authorList>
            <person name="Shunsuke S.S."/>
        </authorList>
    </citation>
    <scope>NUCLEOTIDE SEQUENCE [LARGE SCALE GENOMIC DNA]</scope>
    <source>
        <strain evidence="2 3">S-16</strain>
    </source>
</reference>
<dbReference type="Pfam" id="PF10604">
    <property type="entry name" value="Polyketide_cyc2"/>
    <property type="match status" value="1"/>
</dbReference>
<dbReference type="RefSeq" id="WP_124539685.1">
    <property type="nucleotide sequence ID" value="NZ_QUSW01000002.1"/>
</dbReference>
<dbReference type="InterPro" id="IPR019587">
    <property type="entry name" value="Polyketide_cyclase/dehydratase"/>
</dbReference>
<dbReference type="OrthoDB" id="9807923at2"/>
<dbReference type="CDD" id="cd07818">
    <property type="entry name" value="SRPBCC_1"/>
    <property type="match status" value="1"/>
</dbReference>
<dbReference type="Proteomes" id="UP000267464">
    <property type="component" value="Unassembled WGS sequence"/>
</dbReference>
<sequence length="177" mass="19752">MKILKWLLIVVLALLAVFIVGGYLLSPKFTVSRSITINAPADKVYGFVASPRAWKQWSAWNQRDPNMQIDYTGPDSGTGAKWSWRSKSQGNGTMTFTATDPARKVAFDLYFPDFGTTSQGQLDFVPDSNNATKVTWTMNGDMGSNPMYRWMSLFMDRMVGPDFDTGLANLKAVAEKQ</sequence>
<reference evidence="2 3" key="1">
    <citation type="submission" date="2018-08" db="EMBL/GenBank/DDBJ databases">
        <authorList>
            <person name="Khan S.A."/>
            <person name="Jeon C.O."/>
            <person name="Chun B.H."/>
            <person name="Jeong S.E."/>
        </authorList>
    </citation>
    <scope>NUCLEOTIDE SEQUENCE [LARGE SCALE GENOMIC DNA]</scope>
    <source>
        <strain evidence="2 3">S-16</strain>
    </source>
</reference>
<proteinExistence type="predicted"/>
<feature type="transmembrane region" description="Helical" evidence="1">
    <location>
        <begin position="6"/>
        <end position="25"/>
    </location>
</feature>
<evidence type="ECO:0000313" key="3">
    <source>
        <dbReference type="Proteomes" id="UP000267464"/>
    </source>
</evidence>
<dbReference type="SUPFAM" id="SSF55961">
    <property type="entry name" value="Bet v1-like"/>
    <property type="match status" value="1"/>
</dbReference>
<gene>
    <name evidence="2" type="ORF">DZC73_07835</name>
</gene>
<keyword evidence="1" id="KW-0472">Membrane</keyword>
<keyword evidence="1" id="KW-0812">Transmembrane</keyword>
<dbReference type="EMBL" id="QUSW01000002">
    <property type="protein sequence ID" value="RQP24784.1"/>
    <property type="molecule type" value="Genomic_DNA"/>
</dbReference>
<dbReference type="AlphaFoldDB" id="A0A3N7HRG3"/>
<evidence type="ECO:0000256" key="1">
    <source>
        <dbReference type="SAM" id="Phobius"/>
    </source>
</evidence>